<feature type="transmembrane region" description="Helical" evidence="1">
    <location>
        <begin position="43"/>
        <end position="66"/>
    </location>
</feature>
<keyword evidence="1" id="KW-0812">Transmembrane</keyword>
<dbReference type="Proteomes" id="UP000470875">
    <property type="component" value="Unassembled WGS sequence"/>
</dbReference>
<keyword evidence="1" id="KW-0472">Membrane</keyword>
<gene>
    <name evidence="2" type="ORF">FYJ24_07510</name>
</gene>
<dbReference type="PANTHER" id="PTHR30354">
    <property type="entry name" value="GNT FAMILY GLUCONATE TRANSPORTER"/>
    <property type="match status" value="1"/>
</dbReference>
<comment type="caution">
    <text evidence="2">The sequence shown here is derived from an EMBL/GenBank/DDBJ whole genome shotgun (WGS) entry which is preliminary data.</text>
</comment>
<dbReference type="InterPro" id="IPR003474">
    <property type="entry name" value="Glcn_transporter"/>
</dbReference>
<evidence type="ECO:0000256" key="1">
    <source>
        <dbReference type="SAM" id="Phobius"/>
    </source>
</evidence>
<dbReference type="GO" id="GO:0015128">
    <property type="term" value="F:gluconate transmembrane transporter activity"/>
    <property type="evidence" value="ECO:0007669"/>
    <property type="project" value="InterPro"/>
</dbReference>
<evidence type="ECO:0000313" key="3">
    <source>
        <dbReference type="Proteomes" id="UP000470875"/>
    </source>
</evidence>
<dbReference type="AlphaFoldDB" id="A0A6N7W850"/>
<dbReference type="GO" id="GO:0005886">
    <property type="term" value="C:plasma membrane"/>
    <property type="evidence" value="ECO:0007669"/>
    <property type="project" value="TreeGrafter"/>
</dbReference>
<sequence>MDLRITHSHNWLGSILGKSVEESGGAHSIATTLLAKSGSRRSLLVMATLGLIFGIPLFGPVGIVLLTPLAATVAKEAQLCTLRVALPLVITLSIN</sequence>
<reference evidence="2 3" key="1">
    <citation type="submission" date="2019-08" db="EMBL/GenBank/DDBJ databases">
        <title>In-depth cultivation of the pig gut microbiome towards novel bacterial diversity and tailored functional studies.</title>
        <authorList>
            <person name="Wylensek D."/>
            <person name="Hitch T.C.A."/>
            <person name="Clavel T."/>
        </authorList>
    </citation>
    <scope>NUCLEOTIDE SEQUENCE [LARGE SCALE GENOMIC DNA]</scope>
    <source>
        <strain evidence="2 3">WB03_NA08</strain>
    </source>
</reference>
<evidence type="ECO:0000313" key="2">
    <source>
        <dbReference type="EMBL" id="MSS84612.1"/>
    </source>
</evidence>
<dbReference type="Pfam" id="PF02447">
    <property type="entry name" value="GntP_permease"/>
    <property type="match status" value="1"/>
</dbReference>
<dbReference type="PANTHER" id="PTHR30354:SF11">
    <property type="entry name" value="PERMEASE"/>
    <property type="match status" value="1"/>
</dbReference>
<proteinExistence type="predicted"/>
<keyword evidence="1" id="KW-1133">Transmembrane helix</keyword>
<protein>
    <submittedName>
        <fullName evidence="2">Uncharacterized protein</fullName>
    </submittedName>
</protein>
<accession>A0A6N7W850</accession>
<organism evidence="2 3">
    <name type="scientific">Scrofimicrobium canadense</name>
    <dbReference type="NCBI Taxonomy" id="2652290"/>
    <lineage>
        <taxon>Bacteria</taxon>
        <taxon>Bacillati</taxon>
        <taxon>Actinomycetota</taxon>
        <taxon>Actinomycetes</taxon>
        <taxon>Actinomycetales</taxon>
        <taxon>Actinomycetaceae</taxon>
        <taxon>Scrofimicrobium</taxon>
    </lineage>
</organism>
<keyword evidence="3" id="KW-1185">Reference proteome</keyword>
<name>A0A6N7W850_9ACTO</name>
<dbReference type="EMBL" id="VULO01000008">
    <property type="protein sequence ID" value="MSS84612.1"/>
    <property type="molecule type" value="Genomic_DNA"/>
</dbReference>